<evidence type="ECO:0000313" key="3">
    <source>
        <dbReference type="Proteomes" id="UP001056539"/>
    </source>
</evidence>
<sequence>MKRKIFLGLLLSVVVFTGCSGNPTLRSDVKKSIERQSLSGITAFRRGEYESAMSFFEEALQLAYQLYLPAEIIKQYANLAEISLRLGQLDKAGSFLVAAETIAGKEKLSSFDLLLVKARFYQEKKDISQAQKIYEEVVQIAKTKSEKILARIHYADLWIASTNWNEAQRILDEAWWNLFLFSDNDILGLYYYQRGVVAQGKKEYDKAIQEFKKALIYDRRAENLEGIVKDILRLGEVYALKNDEAWSNYYQEMAKILLDKNQNPR</sequence>
<evidence type="ECO:0000313" key="2">
    <source>
        <dbReference type="EMBL" id="URA09707.1"/>
    </source>
</evidence>
<dbReference type="SMART" id="SM00028">
    <property type="entry name" value="TPR"/>
    <property type="match status" value="4"/>
</dbReference>
<dbReference type="InterPro" id="IPR019734">
    <property type="entry name" value="TPR_rpt"/>
</dbReference>
<reference evidence="2" key="2">
    <citation type="submission" date="2022-06" db="EMBL/GenBank/DDBJ databases">
        <title>Thermospira aquatica gen. nov., sp. nov.</title>
        <authorList>
            <person name="Ben Ali Gam Z."/>
            <person name="Labat M."/>
        </authorList>
    </citation>
    <scope>NUCLEOTIDE SEQUENCE</scope>
    <source>
        <strain evidence="2">F1F22</strain>
    </source>
</reference>
<reference evidence="2" key="1">
    <citation type="submission" date="2021-04" db="EMBL/GenBank/DDBJ databases">
        <authorList>
            <person name="Postec A."/>
        </authorList>
    </citation>
    <scope>NUCLEOTIDE SEQUENCE</scope>
    <source>
        <strain evidence="2">F1F22</strain>
    </source>
</reference>
<dbReference type="Pfam" id="PF09976">
    <property type="entry name" value="TPR_21"/>
    <property type="match status" value="1"/>
</dbReference>
<dbReference type="AlphaFoldDB" id="A0AAX3BBL7"/>
<dbReference type="EMBL" id="CP073355">
    <property type="protein sequence ID" value="URA09707.1"/>
    <property type="molecule type" value="Genomic_DNA"/>
</dbReference>
<name>A0AAX3BBL7_9SPIR</name>
<dbReference type="RefSeq" id="WP_271434842.1">
    <property type="nucleotide sequence ID" value="NZ_CP073355.1"/>
</dbReference>
<dbReference type="InterPro" id="IPR011990">
    <property type="entry name" value="TPR-like_helical_dom_sf"/>
</dbReference>
<feature type="domain" description="Ancillary SecYEG translocon subunit/Cell division coordinator CpoB TPR" evidence="1">
    <location>
        <begin position="115"/>
        <end position="214"/>
    </location>
</feature>
<accession>A0AAX3BBL7</accession>
<dbReference type="InterPro" id="IPR018704">
    <property type="entry name" value="SecYEG/CpoB_TPR"/>
</dbReference>
<dbReference type="Proteomes" id="UP001056539">
    <property type="component" value="Chromosome"/>
</dbReference>
<keyword evidence="3" id="KW-1185">Reference proteome</keyword>
<organism evidence="2 3">
    <name type="scientific">Thermospira aquatica</name>
    <dbReference type="NCBI Taxonomy" id="2828656"/>
    <lineage>
        <taxon>Bacteria</taxon>
        <taxon>Pseudomonadati</taxon>
        <taxon>Spirochaetota</taxon>
        <taxon>Spirochaetia</taxon>
        <taxon>Brevinematales</taxon>
        <taxon>Thermospiraceae</taxon>
        <taxon>Thermospira</taxon>
    </lineage>
</organism>
<dbReference type="KEGG" id="taqu:KDW03_09485"/>
<dbReference type="SUPFAM" id="SSF48452">
    <property type="entry name" value="TPR-like"/>
    <property type="match status" value="2"/>
</dbReference>
<dbReference type="Gene3D" id="1.25.40.10">
    <property type="entry name" value="Tetratricopeptide repeat domain"/>
    <property type="match status" value="2"/>
</dbReference>
<proteinExistence type="predicted"/>
<gene>
    <name evidence="2" type="ORF">KDW03_09485</name>
</gene>
<protein>
    <submittedName>
        <fullName evidence="2">Tetratricopeptide repeat protein</fullName>
    </submittedName>
</protein>
<evidence type="ECO:0000259" key="1">
    <source>
        <dbReference type="Pfam" id="PF09976"/>
    </source>
</evidence>